<dbReference type="EMBL" id="QFQP01000133">
    <property type="protein sequence ID" value="PZR03045.1"/>
    <property type="molecule type" value="Genomic_DNA"/>
</dbReference>
<proteinExistence type="predicted"/>
<dbReference type="AlphaFoldDB" id="A0A2W5SU70"/>
<sequence>MRADAVPPIIRSWRRHRGGDRFRGRPAKATMTVDPRRRRIGFPAAIQAVALGTAVLIAPLPASAAEYPSWDEVLAARGNAESAQRAVDQINALLVQLAADVERTT</sequence>
<evidence type="ECO:0000313" key="2">
    <source>
        <dbReference type="Proteomes" id="UP000249061"/>
    </source>
</evidence>
<accession>A0A2W5SU70</accession>
<organism evidence="1 2">
    <name type="scientific">Archangium gephyra</name>
    <dbReference type="NCBI Taxonomy" id="48"/>
    <lineage>
        <taxon>Bacteria</taxon>
        <taxon>Pseudomonadati</taxon>
        <taxon>Myxococcota</taxon>
        <taxon>Myxococcia</taxon>
        <taxon>Myxococcales</taxon>
        <taxon>Cystobacterineae</taxon>
        <taxon>Archangiaceae</taxon>
        <taxon>Archangium</taxon>
    </lineage>
</organism>
<comment type="caution">
    <text evidence="1">The sequence shown here is derived from an EMBL/GenBank/DDBJ whole genome shotgun (WGS) entry which is preliminary data.</text>
</comment>
<protein>
    <submittedName>
        <fullName evidence="1">Uncharacterized protein</fullName>
    </submittedName>
</protein>
<evidence type="ECO:0000313" key="1">
    <source>
        <dbReference type="EMBL" id="PZR03045.1"/>
    </source>
</evidence>
<feature type="non-terminal residue" evidence="1">
    <location>
        <position position="105"/>
    </location>
</feature>
<name>A0A2W5SU70_9BACT</name>
<gene>
    <name evidence="1" type="ORF">DI536_36455</name>
</gene>
<dbReference type="Proteomes" id="UP000249061">
    <property type="component" value="Unassembled WGS sequence"/>
</dbReference>
<reference evidence="1 2" key="1">
    <citation type="submission" date="2017-08" db="EMBL/GenBank/DDBJ databases">
        <title>Infants hospitalized years apart are colonized by the same room-sourced microbial strains.</title>
        <authorList>
            <person name="Brooks B."/>
            <person name="Olm M.R."/>
            <person name="Firek B.A."/>
            <person name="Baker R."/>
            <person name="Thomas B.C."/>
            <person name="Morowitz M.J."/>
            <person name="Banfield J.F."/>
        </authorList>
    </citation>
    <scope>NUCLEOTIDE SEQUENCE [LARGE SCALE GENOMIC DNA]</scope>
    <source>
        <strain evidence="1">S2_003_000_R2_14</strain>
    </source>
</reference>